<dbReference type="EMBL" id="CP040098">
    <property type="protein sequence ID" value="QCQ20966.1"/>
    <property type="molecule type" value="Genomic_DNA"/>
</dbReference>
<dbReference type="GO" id="GO:0000455">
    <property type="term" value="P:enzyme-directed rRNA pseudouridine synthesis"/>
    <property type="evidence" value="ECO:0007669"/>
    <property type="project" value="UniProtKB-ARBA"/>
</dbReference>
<dbReference type="CDD" id="cd00165">
    <property type="entry name" value="S4"/>
    <property type="match status" value="1"/>
</dbReference>
<dbReference type="PANTHER" id="PTHR47683">
    <property type="entry name" value="PSEUDOURIDINE SYNTHASE FAMILY PROTEIN-RELATED"/>
    <property type="match status" value="1"/>
</dbReference>
<dbReference type="AlphaFoldDB" id="A0A4P8KZJ0"/>
<dbReference type="GO" id="GO:0005829">
    <property type="term" value="C:cytosol"/>
    <property type="evidence" value="ECO:0007669"/>
    <property type="project" value="UniProtKB-ARBA"/>
</dbReference>
<dbReference type="SUPFAM" id="SSF55120">
    <property type="entry name" value="Pseudouridine synthase"/>
    <property type="match status" value="1"/>
</dbReference>
<keyword evidence="8" id="KW-1185">Reference proteome</keyword>
<dbReference type="InterPro" id="IPR050343">
    <property type="entry name" value="RsuA_PseudoU_synthase"/>
</dbReference>
<gene>
    <name evidence="7" type="ORF">FDQ92_01380</name>
</gene>
<dbReference type="GO" id="GO:0120159">
    <property type="term" value="F:rRNA pseudouridine synthase activity"/>
    <property type="evidence" value="ECO:0007669"/>
    <property type="project" value="UniProtKB-ARBA"/>
</dbReference>
<evidence type="ECO:0000256" key="3">
    <source>
        <dbReference type="ARBA" id="ARBA00023235"/>
    </source>
</evidence>
<dbReference type="PANTHER" id="PTHR47683:SF2">
    <property type="entry name" value="RNA-BINDING S4 DOMAIN-CONTAINING PROTEIN"/>
    <property type="match status" value="1"/>
</dbReference>
<dbReference type="Pfam" id="PF00849">
    <property type="entry name" value="PseudoU_synth_2"/>
    <property type="match status" value="1"/>
</dbReference>
<dbReference type="InterPro" id="IPR042092">
    <property type="entry name" value="PsdUridine_s_RsuA/RluB/E/F_cat"/>
</dbReference>
<comment type="similarity">
    <text evidence="1 5">Belongs to the pseudouridine synthase RsuA family.</text>
</comment>
<dbReference type="InterPro" id="IPR002942">
    <property type="entry name" value="S4_RNA-bd"/>
</dbReference>
<protein>
    <recommendedName>
        <fullName evidence="5">Pseudouridine synthase</fullName>
        <ecNumber evidence="5">5.4.99.-</ecNumber>
    </recommendedName>
</protein>
<dbReference type="InterPro" id="IPR000748">
    <property type="entry name" value="PsdUridine_synth_RsuA/RluB/E/F"/>
</dbReference>
<dbReference type="InterPro" id="IPR020094">
    <property type="entry name" value="TruA/RsuA/RluB/E/F_N"/>
</dbReference>
<dbReference type="OrthoDB" id="9807213at2"/>
<dbReference type="InterPro" id="IPR020103">
    <property type="entry name" value="PsdUridine_synth_cat_dom_sf"/>
</dbReference>
<dbReference type="CDD" id="cd02870">
    <property type="entry name" value="PseudoU_synth_RsuA_like"/>
    <property type="match status" value="1"/>
</dbReference>
<dbReference type="Proteomes" id="UP000298602">
    <property type="component" value="Chromosome"/>
</dbReference>
<dbReference type="KEGG" id="dax:FDQ92_01380"/>
<proteinExistence type="inferred from homology"/>
<feature type="domain" description="RNA-binding S4" evidence="6">
    <location>
        <begin position="4"/>
        <end position="73"/>
    </location>
</feature>
<organism evidence="7 8">
    <name type="scientific">Desulfoglaeba alkanexedens ALDC</name>
    <dbReference type="NCBI Taxonomy" id="980445"/>
    <lineage>
        <taxon>Bacteria</taxon>
        <taxon>Pseudomonadati</taxon>
        <taxon>Thermodesulfobacteriota</taxon>
        <taxon>Syntrophobacteria</taxon>
        <taxon>Syntrophobacterales</taxon>
        <taxon>Syntrophobacteraceae</taxon>
        <taxon>Desulfoglaeba</taxon>
    </lineage>
</organism>
<dbReference type="InterPro" id="IPR006145">
    <property type="entry name" value="PsdUridine_synth_RsuA/RluA"/>
</dbReference>
<dbReference type="NCBIfam" id="TIGR00093">
    <property type="entry name" value="pseudouridine synthase"/>
    <property type="match status" value="1"/>
</dbReference>
<keyword evidence="2 4" id="KW-0694">RNA-binding</keyword>
<dbReference type="RefSeq" id="WP_137422936.1">
    <property type="nucleotide sequence ID" value="NZ_CP040098.1"/>
</dbReference>
<evidence type="ECO:0000256" key="2">
    <source>
        <dbReference type="ARBA" id="ARBA00022884"/>
    </source>
</evidence>
<dbReference type="Pfam" id="PF01479">
    <property type="entry name" value="S4"/>
    <property type="match status" value="1"/>
</dbReference>
<dbReference type="Gene3D" id="3.30.70.1560">
    <property type="entry name" value="Alpha-L RNA-binding motif"/>
    <property type="match status" value="1"/>
</dbReference>
<dbReference type="SMART" id="SM00363">
    <property type="entry name" value="S4"/>
    <property type="match status" value="1"/>
</dbReference>
<dbReference type="InterPro" id="IPR018496">
    <property type="entry name" value="PsdUridine_synth_RsuA/RluB_CS"/>
</dbReference>
<dbReference type="Gene3D" id="3.30.70.580">
    <property type="entry name" value="Pseudouridine synthase I, catalytic domain, N-terminal subdomain"/>
    <property type="match status" value="1"/>
</dbReference>
<reference evidence="7 8" key="1">
    <citation type="submission" date="2019-05" db="EMBL/GenBank/DDBJ databases">
        <title>The Complete Genome Sequence of the n-alkane-degrading Desulfoglaeba alkanexedens ALDC reveals multiple alkylsuccinate synthase gene clusters.</title>
        <authorList>
            <person name="Callaghan A.V."/>
            <person name="Davidova I.A."/>
            <person name="Duncan K.E."/>
            <person name="Morris B."/>
            <person name="McInerney M.J."/>
        </authorList>
    </citation>
    <scope>NUCLEOTIDE SEQUENCE [LARGE SCALE GENOMIC DNA]</scope>
    <source>
        <strain evidence="7 8">ALDC</strain>
    </source>
</reference>
<accession>A0A4P8KZJ0</accession>
<dbReference type="EC" id="5.4.99.-" evidence="5"/>
<dbReference type="FunFam" id="3.10.290.10:FF:000003">
    <property type="entry name" value="Pseudouridine synthase"/>
    <property type="match status" value="1"/>
</dbReference>
<dbReference type="InterPro" id="IPR036986">
    <property type="entry name" value="S4_RNA-bd_sf"/>
</dbReference>
<keyword evidence="3 5" id="KW-0413">Isomerase</keyword>
<dbReference type="FunFam" id="3.30.70.1560:FF:000001">
    <property type="entry name" value="Pseudouridine synthase"/>
    <property type="match status" value="1"/>
</dbReference>
<evidence type="ECO:0000259" key="6">
    <source>
        <dbReference type="SMART" id="SM00363"/>
    </source>
</evidence>
<evidence type="ECO:0000313" key="8">
    <source>
        <dbReference type="Proteomes" id="UP000298602"/>
    </source>
</evidence>
<evidence type="ECO:0000256" key="1">
    <source>
        <dbReference type="ARBA" id="ARBA00008348"/>
    </source>
</evidence>
<name>A0A4P8KZJ0_9BACT</name>
<evidence type="ECO:0000313" key="7">
    <source>
        <dbReference type="EMBL" id="QCQ20966.1"/>
    </source>
</evidence>
<dbReference type="PROSITE" id="PS50889">
    <property type="entry name" value="S4"/>
    <property type="match status" value="1"/>
</dbReference>
<dbReference type="GO" id="GO:0003723">
    <property type="term" value="F:RNA binding"/>
    <property type="evidence" value="ECO:0007669"/>
    <property type="project" value="UniProtKB-KW"/>
</dbReference>
<dbReference type="PROSITE" id="PS01149">
    <property type="entry name" value="PSI_RSU"/>
    <property type="match status" value="1"/>
</dbReference>
<dbReference type="Gene3D" id="3.10.290.10">
    <property type="entry name" value="RNA-binding S4 domain"/>
    <property type="match status" value="1"/>
</dbReference>
<sequence>MKTVRLQKFLADAGLTSRRAAEDWIRQGRVTVNGKRVTEMGVRVNPDCDEVRVDGHPVSPAATRLYVLLNKPRSCLTTARDPRGRPTVFDHLPDFEVRLFPVGRLDWDASGLLLLTNDGPLAHRLMHPRHGIPKKYEVKVQGRPSDETLELLRRGVMLPEGRTAPARVRRLKELPKATWLEIVIHQGWYRQIKRMGEAVGHPVVKIHRSGYGPLSLEGLAAGKWRHLSREEVRGLRRAAFGEEETQRGISPC</sequence>
<reference evidence="7 8" key="2">
    <citation type="submission" date="2019-05" db="EMBL/GenBank/DDBJ databases">
        <authorList>
            <person name="Suflita J.M."/>
            <person name="Marks C.R."/>
        </authorList>
    </citation>
    <scope>NUCLEOTIDE SEQUENCE [LARGE SCALE GENOMIC DNA]</scope>
    <source>
        <strain evidence="7 8">ALDC</strain>
    </source>
</reference>
<evidence type="ECO:0000256" key="5">
    <source>
        <dbReference type="RuleBase" id="RU003887"/>
    </source>
</evidence>
<dbReference type="SUPFAM" id="SSF55174">
    <property type="entry name" value="Alpha-L RNA-binding motif"/>
    <property type="match status" value="1"/>
</dbReference>
<evidence type="ECO:0000256" key="4">
    <source>
        <dbReference type="PROSITE-ProRule" id="PRU00182"/>
    </source>
</evidence>